<reference evidence="1 2" key="1">
    <citation type="submission" date="2024-05" db="EMBL/GenBank/DDBJ databases">
        <title>De novo assembly of an allotetraploid wild potato.</title>
        <authorList>
            <person name="Hosaka A.J."/>
        </authorList>
    </citation>
    <scope>NUCLEOTIDE SEQUENCE [LARGE SCALE GENOMIC DNA]</scope>
    <source>
        <tissue evidence="1">Young leaves</tissue>
    </source>
</reference>
<evidence type="ECO:0000313" key="2">
    <source>
        <dbReference type="Proteomes" id="UP001627284"/>
    </source>
</evidence>
<dbReference type="EMBL" id="JBJKTR010000009">
    <property type="protein sequence ID" value="KAL3358901.1"/>
    <property type="molecule type" value="Genomic_DNA"/>
</dbReference>
<comment type="caution">
    <text evidence="1">The sequence shown here is derived from an EMBL/GenBank/DDBJ whole genome shotgun (WGS) entry which is preliminary data.</text>
</comment>
<accession>A0ABD2TU09</accession>
<evidence type="ECO:0000313" key="1">
    <source>
        <dbReference type="EMBL" id="KAL3358901.1"/>
    </source>
</evidence>
<name>A0ABD2TU09_9SOLN</name>
<sequence length="680" mass="77728">MEDQKVLKIFVDDSIRDSIKEMKDSISKDLAEFRSVLLEALGENVTTSFQPPNTVMDAKLWQFRGENLEAWIIQAEHYFDFYNIEEDQKLTVASFYLDGEALDWYRWLFRNNQLIDWPHFAAKVRIRFKPKELESVRGRFTNLGQVTYVNEYQNQNRCEDMLSRFHEKDVFSPGNTFVHPQWNYITNSLLPQHYAEQSTFQSNAGQVFDKFSDRSNGAILEPHKVRRMTKYTIETHFPTDPEHPITPCDMANDHAVTVENKDKNELCFPLMPNDFGDLALCVSVKNGLTPCYWFDTGKHTSRPKHSVGMGCSEFATQNAGEPHPRVLGIKILESLAGNQLRAARRQNKWMMLSSTSYFVCNNFTKALYILSPNTNFGWSMTLQPYSYFSPGFIVSLTFANCPFDPGIQSCGANENMFPKSSFVSTYFCIVTLWNEQIYGIGRKHVGTDASEHFFSSLEFLLALNHVSLVQHIWQRQWNALIEHIGPDCAYVFKLQEGRQWKGLEHNPSVNLVSLITIPYRGDMAHISDLATSWVMYSPFEYATVVTCVNTQLIGAKVYTTIHVFGKNLFAGSFSNDQIIFYVVSKLVVAARIVQDHILFFAKITEFLLTTIGGESYTNIVLDSNLEDKVLIEDGSIVMNQLRLNIDTYTDATQLVIGPKRSSKIRRPSQGLILDPGPINN</sequence>
<dbReference type="Proteomes" id="UP001627284">
    <property type="component" value="Unassembled WGS sequence"/>
</dbReference>
<protein>
    <recommendedName>
        <fullName evidence="3">Retrotransposon gag domain-containing protein</fullName>
    </recommendedName>
</protein>
<keyword evidence="2" id="KW-1185">Reference proteome</keyword>
<organism evidence="1 2">
    <name type="scientific">Solanum stoloniferum</name>
    <dbReference type="NCBI Taxonomy" id="62892"/>
    <lineage>
        <taxon>Eukaryota</taxon>
        <taxon>Viridiplantae</taxon>
        <taxon>Streptophyta</taxon>
        <taxon>Embryophyta</taxon>
        <taxon>Tracheophyta</taxon>
        <taxon>Spermatophyta</taxon>
        <taxon>Magnoliopsida</taxon>
        <taxon>eudicotyledons</taxon>
        <taxon>Gunneridae</taxon>
        <taxon>Pentapetalae</taxon>
        <taxon>asterids</taxon>
        <taxon>lamiids</taxon>
        <taxon>Solanales</taxon>
        <taxon>Solanaceae</taxon>
        <taxon>Solanoideae</taxon>
        <taxon>Solaneae</taxon>
        <taxon>Solanum</taxon>
    </lineage>
</organism>
<proteinExistence type="predicted"/>
<evidence type="ECO:0008006" key="3">
    <source>
        <dbReference type="Google" id="ProtNLM"/>
    </source>
</evidence>
<gene>
    <name evidence="1" type="ORF">AABB24_015807</name>
</gene>
<dbReference type="AlphaFoldDB" id="A0ABD2TU09"/>